<dbReference type="PANTHER" id="PTHR47129:SF1">
    <property type="entry name" value="NMRA-LIKE DOMAIN-CONTAINING PROTEIN"/>
    <property type="match status" value="1"/>
</dbReference>
<dbReference type="CDD" id="cd05269">
    <property type="entry name" value="TMR_SDR_a"/>
    <property type="match status" value="1"/>
</dbReference>
<dbReference type="InterPro" id="IPR008030">
    <property type="entry name" value="NmrA-like"/>
</dbReference>
<dbReference type="EC" id="1.6.5.2" evidence="2"/>
<protein>
    <submittedName>
        <fullName evidence="2">SDR family oxidoreductase</fullName>
        <ecNumber evidence="2">1.6.5.2</ecNumber>
    </submittedName>
</protein>
<accession>A0ABW2SNH3</accession>
<dbReference type="Gene3D" id="3.90.25.10">
    <property type="entry name" value="UDP-galactose 4-epimerase, domain 1"/>
    <property type="match status" value="1"/>
</dbReference>
<evidence type="ECO:0000313" key="3">
    <source>
        <dbReference type="Proteomes" id="UP001596527"/>
    </source>
</evidence>
<dbReference type="SUPFAM" id="SSF51735">
    <property type="entry name" value="NAD(P)-binding Rossmann-fold domains"/>
    <property type="match status" value="1"/>
</dbReference>
<sequence length="288" mass="30104">MTIAFTGATGHLGALVAQELLARTSPDQLVALARDTAKDSARALSDRGVEVRAFDYDQPDALASALEGVDRLLLISGNAVGHRIPQHRAVIDAAARAGVGFLAYTSFLHADTARIIAVAPEHQETERLLAAAPFDVALLRNGWYTENYADTARQAARSGELLTSAGDGRISSATRHDYARAAATVLAAPEAKAGTYELSGDTAWTQQDLAAAISELSGRPVRVRDVSAGEHRAALTEAGLPEGAIDFVVSTDQAIAAGELEDPNPGALAGLIGRPTTTLREALAPFFA</sequence>
<dbReference type="Gene3D" id="3.40.50.720">
    <property type="entry name" value="NAD(P)-binding Rossmann-like Domain"/>
    <property type="match status" value="1"/>
</dbReference>
<reference evidence="3" key="1">
    <citation type="journal article" date="2019" name="Int. J. Syst. Evol. Microbiol.">
        <title>The Global Catalogue of Microorganisms (GCM) 10K type strain sequencing project: providing services to taxonomists for standard genome sequencing and annotation.</title>
        <authorList>
            <consortium name="The Broad Institute Genomics Platform"/>
            <consortium name="The Broad Institute Genome Sequencing Center for Infectious Disease"/>
            <person name="Wu L."/>
            <person name="Ma J."/>
        </authorList>
    </citation>
    <scope>NUCLEOTIDE SEQUENCE [LARGE SCALE GENOMIC DNA]</scope>
    <source>
        <strain evidence="3">CCUG 56698</strain>
    </source>
</reference>
<name>A0ABW2SNH3_9ACTO</name>
<dbReference type="RefSeq" id="WP_380974697.1">
    <property type="nucleotide sequence ID" value="NZ_JBHTEF010000001.1"/>
</dbReference>
<keyword evidence="3" id="KW-1185">Reference proteome</keyword>
<dbReference type="Pfam" id="PF05368">
    <property type="entry name" value="NmrA"/>
    <property type="match status" value="1"/>
</dbReference>
<proteinExistence type="predicted"/>
<evidence type="ECO:0000259" key="1">
    <source>
        <dbReference type="Pfam" id="PF05368"/>
    </source>
</evidence>
<comment type="caution">
    <text evidence="2">The sequence shown here is derived from an EMBL/GenBank/DDBJ whole genome shotgun (WGS) entry which is preliminary data.</text>
</comment>
<gene>
    <name evidence="2" type="ORF">ACFQWG_09400</name>
</gene>
<dbReference type="GO" id="GO:0003955">
    <property type="term" value="F:NAD(P)H dehydrogenase (quinone) activity"/>
    <property type="evidence" value="ECO:0007669"/>
    <property type="project" value="UniProtKB-EC"/>
</dbReference>
<evidence type="ECO:0000313" key="2">
    <source>
        <dbReference type="EMBL" id="MFC7581406.1"/>
    </source>
</evidence>
<dbReference type="InterPro" id="IPR052718">
    <property type="entry name" value="NmrA-type_oxidoreductase"/>
</dbReference>
<dbReference type="EMBL" id="JBHTEF010000001">
    <property type="protein sequence ID" value="MFC7581406.1"/>
    <property type="molecule type" value="Genomic_DNA"/>
</dbReference>
<feature type="domain" description="NmrA-like" evidence="1">
    <location>
        <begin position="2"/>
        <end position="227"/>
    </location>
</feature>
<dbReference type="Proteomes" id="UP001596527">
    <property type="component" value="Unassembled WGS sequence"/>
</dbReference>
<dbReference type="PANTHER" id="PTHR47129">
    <property type="entry name" value="QUINONE OXIDOREDUCTASE 2"/>
    <property type="match status" value="1"/>
</dbReference>
<keyword evidence="2" id="KW-0560">Oxidoreductase</keyword>
<organism evidence="2 3">
    <name type="scientific">Schaalia naturae</name>
    <dbReference type="NCBI Taxonomy" id="635203"/>
    <lineage>
        <taxon>Bacteria</taxon>
        <taxon>Bacillati</taxon>
        <taxon>Actinomycetota</taxon>
        <taxon>Actinomycetes</taxon>
        <taxon>Actinomycetales</taxon>
        <taxon>Actinomycetaceae</taxon>
        <taxon>Schaalia</taxon>
    </lineage>
</organism>
<dbReference type="InterPro" id="IPR036291">
    <property type="entry name" value="NAD(P)-bd_dom_sf"/>
</dbReference>